<keyword evidence="7" id="KW-1185">Reference proteome</keyword>
<sequence length="157" mass="16732">MIQRLSKVAWCVALLTASVGIAVDANASQEAKPSAASTVPANTAAEADARGALPECADVGRILSMPPLGYVQSAVGRAFQPRIDPETKESKIPQLEREPRLIFTIDEQGNPIDVGIQRSSRDRNVDRALLDLGRRMKFTAMSGCGPRRGVVPIGIAP</sequence>
<dbReference type="NCBIfam" id="TIGR01352">
    <property type="entry name" value="tonB_Cterm"/>
    <property type="match status" value="1"/>
</dbReference>
<dbReference type="PATRIC" id="fig|1300345.3.peg.1460"/>
<accession>A0A0A2WHI6</accession>
<keyword evidence="3" id="KW-1133">Transmembrane helix</keyword>
<keyword evidence="2" id="KW-0812">Transmembrane</keyword>
<evidence type="ECO:0000256" key="2">
    <source>
        <dbReference type="ARBA" id="ARBA00022692"/>
    </source>
</evidence>
<proteinExistence type="predicted"/>
<evidence type="ECO:0000313" key="6">
    <source>
        <dbReference type="EMBL" id="KGQ19263.1"/>
    </source>
</evidence>
<dbReference type="STRING" id="1300345.LF41_2909"/>
<evidence type="ECO:0000256" key="4">
    <source>
        <dbReference type="ARBA" id="ARBA00023136"/>
    </source>
</evidence>
<organism evidence="6 7">
    <name type="scientific">Lysobacter dokdonensis DS-58</name>
    <dbReference type="NCBI Taxonomy" id="1300345"/>
    <lineage>
        <taxon>Bacteria</taxon>
        <taxon>Pseudomonadati</taxon>
        <taxon>Pseudomonadota</taxon>
        <taxon>Gammaproteobacteria</taxon>
        <taxon>Lysobacterales</taxon>
        <taxon>Lysobacteraceae</taxon>
        <taxon>Noviluteimonas</taxon>
    </lineage>
</organism>
<feature type="signal peptide" evidence="5">
    <location>
        <begin position="1"/>
        <end position="27"/>
    </location>
</feature>
<keyword evidence="4" id="KW-0472">Membrane</keyword>
<evidence type="ECO:0008006" key="8">
    <source>
        <dbReference type="Google" id="ProtNLM"/>
    </source>
</evidence>
<reference evidence="6 7" key="1">
    <citation type="submission" date="2014-09" db="EMBL/GenBank/DDBJ databases">
        <title>Genome sequences of Lysobacter dokdonensis DS-58.</title>
        <authorList>
            <person name="Kim J.F."/>
            <person name="Kwak M.-J."/>
        </authorList>
    </citation>
    <scope>NUCLEOTIDE SEQUENCE [LARGE SCALE GENOMIC DNA]</scope>
    <source>
        <strain evidence="6 7">DS-58</strain>
    </source>
</reference>
<dbReference type="Proteomes" id="UP000030518">
    <property type="component" value="Unassembled WGS sequence"/>
</dbReference>
<dbReference type="GO" id="GO:0016020">
    <property type="term" value="C:membrane"/>
    <property type="evidence" value="ECO:0007669"/>
    <property type="project" value="UniProtKB-SubCell"/>
</dbReference>
<comment type="caution">
    <text evidence="6">The sequence shown here is derived from an EMBL/GenBank/DDBJ whole genome shotgun (WGS) entry which is preliminary data.</text>
</comment>
<feature type="chain" id="PRO_5001996273" description="TonB family protein" evidence="5">
    <location>
        <begin position="28"/>
        <end position="157"/>
    </location>
</feature>
<comment type="subcellular location">
    <subcellularLocation>
        <location evidence="1">Membrane</location>
        <topology evidence="1">Single-pass membrane protein</topology>
    </subcellularLocation>
</comment>
<evidence type="ECO:0000256" key="5">
    <source>
        <dbReference type="SAM" id="SignalP"/>
    </source>
</evidence>
<evidence type="ECO:0000256" key="3">
    <source>
        <dbReference type="ARBA" id="ARBA00022989"/>
    </source>
</evidence>
<name>A0A0A2WHI6_9GAMM</name>
<evidence type="ECO:0000313" key="7">
    <source>
        <dbReference type="Proteomes" id="UP000030518"/>
    </source>
</evidence>
<gene>
    <name evidence="6" type="ORF">LF41_2909</name>
</gene>
<dbReference type="SUPFAM" id="SSF74653">
    <property type="entry name" value="TolA/TonB C-terminal domain"/>
    <property type="match status" value="1"/>
</dbReference>
<evidence type="ECO:0000256" key="1">
    <source>
        <dbReference type="ARBA" id="ARBA00004167"/>
    </source>
</evidence>
<keyword evidence="5" id="KW-0732">Signal</keyword>
<dbReference type="InterPro" id="IPR006260">
    <property type="entry name" value="TonB/TolA_C"/>
</dbReference>
<protein>
    <recommendedName>
        <fullName evidence="8">TonB family protein</fullName>
    </recommendedName>
</protein>
<dbReference type="AlphaFoldDB" id="A0A0A2WHI6"/>
<dbReference type="EMBL" id="JRKJ01000008">
    <property type="protein sequence ID" value="KGQ19263.1"/>
    <property type="molecule type" value="Genomic_DNA"/>
</dbReference>